<name>Q82K69_STRAW</name>
<feature type="compositionally biased region" description="Low complexity" evidence="1">
    <location>
        <begin position="503"/>
        <end position="515"/>
    </location>
</feature>
<evidence type="ECO:0000313" key="2">
    <source>
        <dbReference type="EMBL" id="BAC70246.1"/>
    </source>
</evidence>
<reference evidence="2 3" key="1">
    <citation type="journal article" date="2001" name="Proc. Natl. Acad. Sci. U.S.A.">
        <title>Genome sequence of an industrial microorganism Streptomyces avermitilis: deducing the ability of producing secondary metabolites.</title>
        <authorList>
            <person name="Omura S."/>
            <person name="Ikeda H."/>
            <person name="Ishikawa J."/>
            <person name="Hanamoto A."/>
            <person name="Takahashi C."/>
            <person name="Shinose M."/>
            <person name="Takahashi Y."/>
            <person name="Horikawa H."/>
            <person name="Nakazawa H."/>
            <person name="Osonoe T."/>
            <person name="Kikuchi H."/>
            <person name="Shiba T."/>
            <person name="Sakaki Y."/>
            <person name="Hattori M."/>
        </authorList>
    </citation>
    <scope>NUCLEOTIDE SEQUENCE [LARGE SCALE GENOMIC DNA]</scope>
    <source>
        <strain evidence="3">ATCC 31267 / DSM 46492 / JCM 5070 / NBRC 14893 / NCIMB 12804 / NRRL 8165 / MA-4680</strain>
    </source>
</reference>
<feature type="compositionally biased region" description="Low complexity" evidence="1">
    <location>
        <begin position="250"/>
        <end position="288"/>
    </location>
</feature>
<reference evidence="2 3" key="2">
    <citation type="journal article" date="2003" name="Nat. Biotechnol.">
        <title>Complete genome sequence and comparative analysis of the industrial microorganism Streptomyces avermitilis.</title>
        <authorList>
            <person name="Ikeda H."/>
            <person name="Ishikawa J."/>
            <person name="Hanamoto A."/>
            <person name="Shinose M."/>
            <person name="Kikuchi H."/>
            <person name="Shiba T."/>
            <person name="Sakaki Y."/>
            <person name="Hattori M."/>
            <person name="Omura S."/>
        </authorList>
    </citation>
    <scope>NUCLEOTIDE SEQUENCE [LARGE SCALE GENOMIC DNA]</scope>
    <source>
        <strain evidence="3">ATCC 31267 / DSM 46492 / JCM 5070 / NBRC 14893 / NCIMB 12804 / NRRL 8165 / MA-4680</strain>
    </source>
</reference>
<sequence>MTMTDKQHKADLDRVASQNSITDFARGVEERPRGGLFNNLVRSAVDATPFGQAMHGRTNFELHDLNQMLDLVEQTNPEDLESSGFALWDARDAIKAAAKELDGHIENVHWVGESGDAFRTWSRSLVASTQKLSDFAGGAGDQITAVAVGLANVRSAMPPRDQRPHATRPEQLPKAKQVESNEEYATAVRVEKDRQEAINQMNRLSSYYSVSHEALVALNSEAPTFKAMPDVGVPAPTSYAQVHGSGGAASDGSTAGVNHHATAGAAGHAGSRAAIDTPTPSIDTPTPSYDATGRTPPPDDPARTNIDSVGTLPPPVTAPGTGHTPPVTAAPGTGGGPTSAFDGGYGTPVPNGTSGRGGGAGGVRPPASAQGRAGASGLSNQGTGRSGGRGPMNQMGRPTATGQSAAKSTASGAKSSSMGRGVTGGTPRVGGEAMPRGAGGPTTGAGRSNGVVGGRPTTAGGASGKGGPRIPRGTVIGAEETANSRTAANGRPGQRGVFGAPEPTARPGSSATASRGGAGTSEAVTGRPSARNSVAGAERSGMTRGGVGLVRGPGGQAKSSDGQSTGGPKRPEYLVEDEETHLPTRPRRDVPPTIS</sequence>
<evidence type="ECO:0000256" key="1">
    <source>
        <dbReference type="SAM" id="MobiDB-lite"/>
    </source>
</evidence>
<protein>
    <recommendedName>
        <fullName evidence="4">PPE family domain-containing protein</fullName>
    </recommendedName>
</protein>
<accession>Q82K69</accession>
<feature type="compositionally biased region" description="Low complexity" evidence="1">
    <location>
        <begin position="318"/>
        <end position="331"/>
    </location>
</feature>
<feature type="region of interest" description="Disordered" evidence="1">
    <location>
        <begin position="239"/>
        <end position="595"/>
    </location>
</feature>
<dbReference type="EMBL" id="BA000030">
    <property type="protein sequence ID" value="BAC70246.1"/>
    <property type="molecule type" value="Genomic_DNA"/>
</dbReference>
<organism evidence="2 3">
    <name type="scientific">Streptomyces avermitilis (strain ATCC 31267 / DSM 46492 / JCM 5070 / NBRC 14893 / NCIMB 12804 / NRRL 8165 / MA-4680)</name>
    <dbReference type="NCBI Taxonomy" id="227882"/>
    <lineage>
        <taxon>Bacteria</taxon>
        <taxon>Bacillati</taxon>
        <taxon>Actinomycetota</taxon>
        <taxon>Actinomycetes</taxon>
        <taxon>Kitasatosporales</taxon>
        <taxon>Streptomycetaceae</taxon>
        <taxon>Streptomyces</taxon>
    </lineage>
</organism>
<proteinExistence type="predicted"/>
<keyword evidence="3" id="KW-1185">Reference proteome</keyword>
<feature type="compositionally biased region" description="Gly residues" evidence="1">
    <location>
        <begin position="543"/>
        <end position="555"/>
    </location>
</feature>
<feature type="compositionally biased region" description="Basic and acidic residues" evidence="1">
    <location>
        <begin position="580"/>
        <end position="595"/>
    </location>
</feature>
<dbReference type="HOGENOM" id="CLU_035607_0_0_11"/>
<evidence type="ECO:0008006" key="4">
    <source>
        <dbReference type="Google" id="ProtNLM"/>
    </source>
</evidence>
<dbReference type="Proteomes" id="UP000000428">
    <property type="component" value="Chromosome"/>
</dbReference>
<gene>
    <name evidence="2" type="ORF">SAVERM_2535</name>
</gene>
<dbReference type="KEGG" id="sma:SAVERM_2535"/>
<dbReference type="AlphaFoldDB" id="Q82K69"/>
<feature type="compositionally biased region" description="Basic and acidic residues" evidence="1">
    <location>
        <begin position="160"/>
        <end position="179"/>
    </location>
</feature>
<dbReference type="eggNOG" id="ENOG5033TPP">
    <property type="taxonomic scope" value="Bacteria"/>
</dbReference>
<reference evidence="2 3" key="3">
    <citation type="journal article" date="2014" name="J. Ind. Microbiol. Biotechnol.">
        <title>Genome mining of the Streptomyces avermitilis genome and development of genome-minimized hosts for heterologous expression of biosynthetic gene clusters.</title>
        <authorList>
            <person name="Ikeda H."/>
            <person name="Shin-ya K."/>
            <person name="Omura S."/>
        </authorList>
    </citation>
    <scope>NUCLEOTIDE SEQUENCE [LARGE SCALE GENOMIC DNA]</scope>
    <source>
        <strain evidence="3">ATCC 31267 / DSM 46492 / JCM 5070 / NBRC 14893 / NCIMB 12804 / NRRL 8165 / MA-4680</strain>
    </source>
</reference>
<evidence type="ECO:0000313" key="3">
    <source>
        <dbReference type="Proteomes" id="UP000000428"/>
    </source>
</evidence>
<feature type="compositionally biased region" description="Low complexity" evidence="1">
    <location>
        <begin position="399"/>
        <end position="420"/>
    </location>
</feature>
<feature type="region of interest" description="Disordered" evidence="1">
    <location>
        <begin position="156"/>
        <end position="183"/>
    </location>
</feature>